<dbReference type="AlphaFoldDB" id="A0A5B8LYW8"/>
<protein>
    <submittedName>
        <fullName evidence="2">Uncharacterized protein</fullName>
    </submittedName>
</protein>
<dbReference type="EMBL" id="CP042304">
    <property type="protein sequence ID" value="QDZ12894.1"/>
    <property type="molecule type" value="Genomic_DNA"/>
</dbReference>
<dbReference type="RefSeq" id="WP_146292356.1">
    <property type="nucleotide sequence ID" value="NZ_CP042304.1"/>
</dbReference>
<dbReference type="OrthoDB" id="8218312at2"/>
<evidence type="ECO:0000313" key="2">
    <source>
        <dbReference type="EMBL" id="QDZ12894.1"/>
    </source>
</evidence>
<proteinExistence type="predicted"/>
<feature type="chain" id="PRO_5023020072" evidence="1">
    <location>
        <begin position="20"/>
        <end position="239"/>
    </location>
</feature>
<dbReference type="Proteomes" id="UP000315364">
    <property type="component" value="Chromosome"/>
</dbReference>
<evidence type="ECO:0000313" key="3">
    <source>
        <dbReference type="Proteomes" id="UP000315364"/>
    </source>
</evidence>
<gene>
    <name evidence="2" type="ORF">FPZ08_20385</name>
</gene>
<keyword evidence="3" id="KW-1185">Reference proteome</keyword>
<name>A0A5B8LYW8_9HYPH</name>
<accession>A0A5B8LYW8</accession>
<dbReference type="KEGG" id="dea:FPZ08_20385"/>
<feature type="signal peptide" evidence="1">
    <location>
        <begin position="1"/>
        <end position="19"/>
    </location>
</feature>
<evidence type="ECO:0000256" key="1">
    <source>
        <dbReference type="SAM" id="SignalP"/>
    </source>
</evidence>
<keyword evidence="1" id="KW-0732">Signal</keyword>
<reference evidence="2 3" key="1">
    <citation type="submission" date="2019-07" db="EMBL/GenBank/DDBJ databases">
        <title>Full genome sequence of Devosia sp. Gsoil 520.</title>
        <authorList>
            <person name="Im W.-T."/>
        </authorList>
    </citation>
    <scope>NUCLEOTIDE SEQUENCE [LARGE SCALE GENOMIC DNA]</scope>
    <source>
        <strain evidence="2 3">Gsoil 520</strain>
    </source>
</reference>
<sequence>MKHLLAIAAIFCLAGSVQAAEPRAEIWDIPLGTPVGEITADFVDLACGSNGGPPSRRLASFVDFATCRPEKSGLHEVYFRYDDEQEYIARSLEQRRDVLRFGGTVVFGFPVVASLLIDDDGLVQGRRVITDPRPGNQTSRPRYEFWTLGNLLRNHFGSGWACSNGEPAAGENPVGTYFVKSDCSLESEAGRFSVGQHYLQKRGQSFIDPVTTRFQPDAFDSMTRFEQLAPGFETVVSPG</sequence>
<organism evidence="2 3">
    <name type="scientific">Devosia ginsengisoli</name>
    <dbReference type="NCBI Taxonomy" id="400770"/>
    <lineage>
        <taxon>Bacteria</taxon>
        <taxon>Pseudomonadati</taxon>
        <taxon>Pseudomonadota</taxon>
        <taxon>Alphaproteobacteria</taxon>
        <taxon>Hyphomicrobiales</taxon>
        <taxon>Devosiaceae</taxon>
        <taxon>Devosia</taxon>
    </lineage>
</organism>